<evidence type="ECO:0000313" key="2">
    <source>
        <dbReference type="EMBL" id="MQR00803.1"/>
    </source>
</evidence>
<accession>A0A843YT79</accession>
<dbReference type="Proteomes" id="UP000451565">
    <property type="component" value="Unassembled WGS sequence"/>
</dbReference>
<reference evidence="2 3" key="1">
    <citation type="submission" date="2019-10" db="EMBL/GenBank/DDBJ databases">
        <title>Glaciimonas soli sp. nov., a psychrophilic bacterium isolated from the forest soil of a high elevation mountain in Taiwan.</title>
        <authorList>
            <person name="Wang L.-T."/>
            <person name="Shieh W.Y."/>
        </authorList>
    </citation>
    <scope>NUCLEOTIDE SEQUENCE [LARGE SCALE GENOMIC DNA]</scope>
    <source>
        <strain evidence="2 3">GS1</strain>
    </source>
</reference>
<dbReference type="EMBL" id="WINI01000004">
    <property type="protein sequence ID" value="MQR00803.1"/>
    <property type="molecule type" value="Genomic_DNA"/>
</dbReference>
<dbReference type="RefSeq" id="WP_322741600.1">
    <property type="nucleotide sequence ID" value="NZ_WINI01000004.1"/>
</dbReference>
<evidence type="ECO:0000313" key="3">
    <source>
        <dbReference type="Proteomes" id="UP000451565"/>
    </source>
</evidence>
<keyword evidence="1" id="KW-0472">Membrane</keyword>
<comment type="caution">
    <text evidence="2">The sequence shown here is derived from an EMBL/GenBank/DDBJ whole genome shotgun (WGS) entry which is preliminary data.</text>
</comment>
<gene>
    <name evidence="2" type="ORF">GEV47_08920</name>
</gene>
<protein>
    <submittedName>
        <fullName evidence="2">Uncharacterized protein</fullName>
    </submittedName>
</protein>
<feature type="transmembrane region" description="Helical" evidence="1">
    <location>
        <begin position="6"/>
        <end position="32"/>
    </location>
</feature>
<dbReference type="AlphaFoldDB" id="A0A843YT79"/>
<keyword evidence="1" id="KW-1133">Transmembrane helix</keyword>
<name>A0A843YT79_9BURK</name>
<sequence>MKERIAGFLLMTIIVPLALLGYLIIVFVGFAGNPARGRAGVRALDHFVNATVFNGYAWESISSHAWRMRHRRWAKAVIWLTNHFQADHCYRANKREQPLVDFILNKGLEKRTIR</sequence>
<evidence type="ECO:0000256" key="1">
    <source>
        <dbReference type="SAM" id="Phobius"/>
    </source>
</evidence>
<keyword evidence="1" id="KW-0812">Transmembrane</keyword>
<organism evidence="2 3">
    <name type="scientific">Glaciimonas soli</name>
    <dbReference type="NCBI Taxonomy" id="2590999"/>
    <lineage>
        <taxon>Bacteria</taxon>
        <taxon>Pseudomonadati</taxon>
        <taxon>Pseudomonadota</taxon>
        <taxon>Betaproteobacteria</taxon>
        <taxon>Burkholderiales</taxon>
        <taxon>Oxalobacteraceae</taxon>
        <taxon>Glaciimonas</taxon>
    </lineage>
</organism>
<keyword evidence="3" id="KW-1185">Reference proteome</keyword>
<proteinExistence type="predicted"/>